<keyword evidence="2" id="KW-0560">Oxidoreductase</keyword>
<protein>
    <submittedName>
        <fullName evidence="3">SDR family oxidoreductase</fullName>
    </submittedName>
</protein>
<dbReference type="AlphaFoldDB" id="A0A545TR29"/>
<dbReference type="Gene3D" id="3.40.50.720">
    <property type="entry name" value="NAD(P)-binding Rossmann-like Domain"/>
    <property type="match status" value="1"/>
</dbReference>
<comment type="caution">
    <text evidence="3">The sequence shown here is derived from an EMBL/GenBank/DDBJ whole genome shotgun (WGS) entry which is preliminary data.</text>
</comment>
<keyword evidence="4" id="KW-1185">Reference proteome</keyword>
<reference evidence="3 4" key="1">
    <citation type="submission" date="2019-06" db="EMBL/GenBank/DDBJ databases">
        <title>Whole genome sequence for Rhodospirillaceae sp. R148.</title>
        <authorList>
            <person name="Wang G."/>
        </authorList>
    </citation>
    <scope>NUCLEOTIDE SEQUENCE [LARGE SCALE GENOMIC DNA]</scope>
    <source>
        <strain evidence="3 4">R148</strain>
    </source>
</reference>
<dbReference type="GO" id="GO:0016491">
    <property type="term" value="F:oxidoreductase activity"/>
    <property type="evidence" value="ECO:0007669"/>
    <property type="project" value="UniProtKB-KW"/>
</dbReference>
<dbReference type="Proteomes" id="UP000315252">
    <property type="component" value="Unassembled WGS sequence"/>
</dbReference>
<dbReference type="EMBL" id="VHSH01000004">
    <property type="protein sequence ID" value="TQV79581.1"/>
    <property type="molecule type" value="Genomic_DNA"/>
</dbReference>
<evidence type="ECO:0000313" key="3">
    <source>
        <dbReference type="EMBL" id="TQV79581.1"/>
    </source>
</evidence>
<sequence>MSKVAIVTGGARGIGAAISKLAAARGYAVCVNYQSNASAAEEVVGEITAQGGRAIGIQADVSKADDVSRLFTESARALGEVTALVNNAGITGRISRLDETDPETMQQTIDINVMGVMLCSREAVLRMSGKHGGAGGGIVSISSGAATLGSPGEFVWYAASKGAVDSFTLGLSKEVTGEGIRVNAVSPGLTETELHASGGEPGRVARLESVVPIGRAATPDEVAQAALWLLSEEASYVSGAILRCAGGR</sequence>
<accession>A0A545TR29</accession>
<evidence type="ECO:0000256" key="2">
    <source>
        <dbReference type="ARBA" id="ARBA00023002"/>
    </source>
</evidence>
<dbReference type="RefSeq" id="WP_142896762.1">
    <property type="nucleotide sequence ID" value="NZ_ML660055.1"/>
</dbReference>
<dbReference type="FunFam" id="3.40.50.720:FF:000084">
    <property type="entry name" value="Short-chain dehydrogenase reductase"/>
    <property type="match status" value="1"/>
</dbReference>
<dbReference type="PANTHER" id="PTHR43639">
    <property type="entry name" value="OXIDOREDUCTASE, SHORT-CHAIN DEHYDROGENASE/REDUCTASE FAMILY (AFU_ORTHOLOGUE AFUA_5G02870)"/>
    <property type="match status" value="1"/>
</dbReference>
<dbReference type="Pfam" id="PF13561">
    <property type="entry name" value="adh_short_C2"/>
    <property type="match status" value="1"/>
</dbReference>
<dbReference type="PRINTS" id="PR00081">
    <property type="entry name" value="GDHRDH"/>
</dbReference>
<proteinExistence type="inferred from homology"/>
<dbReference type="PANTHER" id="PTHR43639:SF1">
    <property type="entry name" value="SHORT-CHAIN DEHYDROGENASE_REDUCTASE FAMILY PROTEIN"/>
    <property type="match status" value="1"/>
</dbReference>
<dbReference type="InterPro" id="IPR036291">
    <property type="entry name" value="NAD(P)-bd_dom_sf"/>
</dbReference>
<comment type="similarity">
    <text evidence="1">Belongs to the short-chain dehydrogenases/reductases (SDR) family.</text>
</comment>
<gene>
    <name evidence="3" type="ORF">FKG95_12700</name>
</gene>
<dbReference type="SUPFAM" id="SSF51735">
    <property type="entry name" value="NAD(P)-binding Rossmann-fold domains"/>
    <property type="match status" value="1"/>
</dbReference>
<organism evidence="3 4">
    <name type="scientific">Denitrobaculum tricleocarpae</name>
    <dbReference type="NCBI Taxonomy" id="2591009"/>
    <lineage>
        <taxon>Bacteria</taxon>
        <taxon>Pseudomonadati</taxon>
        <taxon>Pseudomonadota</taxon>
        <taxon>Alphaproteobacteria</taxon>
        <taxon>Rhodospirillales</taxon>
        <taxon>Rhodospirillaceae</taxon>
        <taxon>Denitrobaculum</taxon>
    </lineage>
</organism>
<dbReference type="CDD" id="cd05233">
    <property type="entry name" value="SDR_c"/>
    <property type="match status" value="1"/>
</dbReference>
<evidence type="ECO:0000256" key="1">
    <source>
        <dbReference type="ARBA" id="ARBA00006484"/>
    </source>
</evidence>
<name>A0A545TR29_9PROT</name>
<dbReference type="PRINTS" id="PR00080">
    <property type="entry name" value="SDRFAMILY"/>
</dbReference>
<evidence type="ECO:0000313" key="4">
    <source>
        <dbReference type="Proteomes" id="UP000315252"/>
    </source>
</evidence>
<dbReference type="OrthoDB" id="20590at2"/>
<dbReference type="InterPro" id="IPR002347">
    <property type="entry name" value="SDR_fam"/>
</dbReference>